<accession>A0AAD9FWT5</accession>
<evidence type="ECO:0008006" key="3">
    <source>
        <dbReference type="Google" id="ProtNLM"/>
    </source>
</evidence>
<proteinExistence type="predicted"/>
<reference evidence="1" key="1">
    <citation type="submission" date="2023-02" db="EMBL/GenBank/DDBJ databases">
        <title>Identification and recombinant expression of a fungal hydrolase from Papiliotrema laurentii that hydrolyzes apple cutin and clears colloidal polyester polyurethane.</title>
        <authorList>
            <consortium name="DOE Joint Genome Institute"/>
            <person name="Roman V.A."/>
            <person name="Bojanowski C."/>
            <person name="Crable B.R."/>
            <person name="Wagner D.N."/>
            <person name="Hung C.S."/>
            <person name="Nadeau L.J."/>
            <person name="Schratz L."/>
            <person name="Haridas S."/>
            <person name="Pangilinan J."/>
            <person name="Lipzen A."/>
            <person name="Na H."/>
            <person name="Yan M."/>
            <person name="Ng V."/>
            <person name="Grigoriev I.V."/>
            <person name="Spatafora J.W."/>
            <person name="Barlow D."/>
            <person name="Biffinger J."/>
            <person name="Kelley-Loughnane N."/>
            <person name="Varaljay V.A."/>
            <person name="Crookes-Goodson W.J."/>
        </authorList>
    </citation>
    <scope>NUCLEOTIDE SEQUENCE</scope>
    <source>
        <strain evidence="1">5307AH</strain>
    </source>
</reference>
<dbReference type="EMBL" id="JAODAN010000001">
    <property type="protein sequence ID" value="KAK1927737.1"/>
    <property type="molecule type" value="Genomic_DNA"/>
</dbReference>
<organism evidence="1 2">
    <name type="scientific">Papiliotrema laurentii</name>
    <name type="common">Cryptococcus laurentii</name>
    <dbReference type="NCBI Taxonomy" id="5418"/>
    <lineage>
        <taxon>Eukaryota</taxon>
        <taxon>Fungi</taxon>
        <taxon>Dikarya</taxon>
        <taxon>Basidiomycota</taxon>
        <taxon>Agaricomycotina</taxon>
        <taxon>Tremellomycetes</taxon>
        <taxon>Tremellales</taxon>
        <taxon>Rhynchogastremaceae</taxon>
        <taxon>Papiliotrema</taxon>
    </lineage>
</organism>
<name>A0AAD9FWT5_PAPLA</name>
<gene>
    <name evidence="1" type="ORF">DB88DRAFT_470346</name>
</gene>
<sequence length="272" mass="29320">MSSADQSRAYSGYYQAQARVPILKDDTKLCLALIRVGLGPQYSAALPGGRDLGGARDKEIVVVNILPAVSAWLLTQDTDADETIAKGWATAFSEALSSAGDLSVMLGPDKEMRTGSYRRMSEAAWEAFSQQARQLDEREFVNELIFYPPTVKSAGETRKPLTAAAMGSHIYRGFEDCKELQTAYDRALAEQAASALVDAGSTGTSQPGGSVVAVPQEWKVKSSANAQDGSFILSPGETVKVRAQKENGLWEVERKDGMKGWVLADCLDDEGE</sequence>
<keyword evidence="2" id="KW-1185">Reference proteome</keyword>
<evidence type="ECO:0000313" key="1">
    <source>
        <dbReference type="EMBL" id="KAK1927737.1"/>
    </source>
</evidence>
<comment type="caution">
    <text evidence="1">The sequence shown here is derived from an EMBL/GenBank/DDBJ whole genome shotgun (WGS) entry which is preliminary data.</text>
</comment>
<dbReference type="AlphaFoldDB" id="A0AAD9FWT5"/>
<protein>
    <recommendedName>
        <fullName evidence="3">SH3 domain-containing protein</fullName>
    </recommendedName>
</protein>
<dbReference type="Proteomes" id="UP001182556">
    <property type="component" value="Unassembled WGS sequence"/>
</dbReference>
<evidence type="ECO:0000313" key="2">
    <source>
        <dbReference type="Proteomes" id="UP001182556"/>
    </source>
</evidence>